<accession>A0A420Q352</accession>
<proteinExistence type="predicted"/>
<evidence type="ECO:0000313" key="2">
    <source>
        <dbReference type="Proteomes" id="UP000285860"/>
    </source>
</evidence>
<dbReference type="EMBL" id="MRCY01000096">
    <property type="protein sequence ID" value="RKK99179.1"/>
    <property type="molecule type" value="Genomic_DNA"/>
</dbReference>
<dbReference type="Proteomes" id="UP000285860">
    <property type="component" value="Unassembled WGS sequence"/>
</dbReference>
<name>A0A420Q352_FUSOX</name>
<sequence length="85" mass="9302">MELCTAFTAANAACYIYAAVHDDLSLLCCLVPHLKIHALLSCCRTQLYVQGEAVVWRYISTNKGKTGFLPEVKTCVVSMGNIAFT</sequence>
<reference evidence="1 2" key="1">
    <citation type="journal article" date="2018" name="Sci. Rep.">
        <title>Characterisation of pathogen-specific regions and novel effector candidates in Fusarium oxysporum f. sp. cepae.</title>
        <authorList>
            <person name="Armitage A.D."/>
            <person name="Taylor A."/>
            <person name="Sobczyk M.K."/>
            <person name="Baxter L."/>
            <person name="Greenfield B.P."/>
            <person name="Bates H.J."/>
            <person name="Wilson F."/>
            <person name="Jackson A.C."/>
            <person name="Ott S."/>
            <person name="Harrison R.J."/>
            <person name="Clarkson J.P."/>
        </authorList>
    </citation>
    <scope>NUCLEOTIDE SEQUENCE [LARGE SCALE GENOMIC DNA]</scope>
    <source>
        <strain evidence="1 2">Fo_A28</strain>
    </source>
</reference>
<dbReference type="AlphaFoldDB" id="A0A420Q352"/>
<comment type="caution">
    <text evidence="1">The sequence shown here is derived from an EMBL/GenBank/DDBJ whole genome shotgun (WGS) entry which is preliminary data.</text>
</comment>
<organism evidence="1 2">
    <name type="scientific">Fusarium oxysporum</name>
    <name type="common">Fusarium vascular wilt</name>
    <dbReference type="NCBI Taxonomy" id="5507"/>
    <lineage>
        <taxon>Eukaryota</taxon>
        <taxon>Fungi</taxon>
        <taxon>Dikarya</taxon>
        <taxon>Ascomycota</taxon>
        <taxon>Pezizomycotina</taxon>
        <taxon>Sordariomycetes</taxon>
        <taxon>Hypocreomycetidae</taxon>
        <taxon>Hypocreales</taxon>
        <taxon>Nectriaceae</taxon>
        <taxon>Fusarium</taxon>
        <taxon>Fusarium oxysporum species complex</taxon>
    </lineage>
</organism>
<evidence type="ECO:0000313" key="1">
    <source>
        <dbReference type="EMBL" id="RKK99179.1"/>
    </source>
</evidence>
<gene>
    <name evidence="1" type="ORF">BFJ68_g13314</name>
</gene>
<protein>
    <submittedName>
        <fullName evidence="1">Uncharacterized protein</fullName>
    </submittedName>
</protein>